<evidence type="ECO:0000256" key="3">
    <source>
        <dbReference type="ARBA" id="ARBA00023211"/>
    </source>
</evidence>
<accession>A0A9W2Z878</accession>
<dbReference type="GO" id="GO:0046872">
    <property type="term" value="F:metal ion binding"/>
    <property type="evidence" value="ECO:0007669"/>
    <property type="project" value="UniProtKB-KW"/>
</dbReference>
<reference evidence="8 9" key="1">
    <citation type="submission" date="2025-04" db="UniProtKB">
        <authorList>
            <consortium name="RefSeq"/>
        </authorList>
    </citation>
    <scope>IDENTIFICATION</scope>
</reference>
<evidence type="ECO:0000259" key="6">
    <source>
        <dbReference type="Pfam" id="PF00294"/>
    </source>
</evidence>
<dbReference type="GeneID" id="106077383"/>
<evidence type="ECO:0000313" key="8">
    <source>
        <dbReference type="RefSeq" id="XP_055871223.1"/>
    </source>
</evidence>
<dbReference type="HAMAP" id="MF_01876">
    <property type="entry name" value="PsiMP_glycosidase"/>
    <property type="match status" value="1"/>
</dbReference>
<dbReference type="GO" id="GO:0016798">
    <property type="term" value="F:hydrolase activity, acting on glycosyl bonds"/>
    <property type="evidence" value="ECO:0007669"/>
    <property type="project" value="UniProtKB-KW"/>
</dbReference>
<dbReference type="GO" id="GO:0006796">
    <property type="term" value="P:phosphate-containing compound metabolic process"/>
    <property type="evidence" value="ECO:0007669"/>
    <property type="project" value="UniProtKB-ARBA"/>
</dbReference>
<dbReference type="RefSeq" id="XP_055871223.1">
    <property type="nucleotide sequence ID" value="XM_056015248.1"/>
</dbReference>
<dbReference type="PANTHER" id="PTHR42909:SF1">
    <property type="entry name" value="CARBOHYDRATE KINASE PFKB DOMAIN-CONTAINING PROTEIN"/>
    <property type="match status" value="1"/>
</dbReference>
<evidence type="ECO:0000313" key="10">
    <source>
        <dbReference type="RefSeq" id="XP_055871225.1"/>
    </source>
</evidence>
<dbReference type="GO" id="GO:0004730">
    <property type="term" value="F:pseudouridylate synthase activity"/>
    <property type="evidence" value="ECO:0007669"/>
    <property type="project" value="InterPro"/>
</dbReference>
<dbReference type="SUPFAM" id="SSF53613">
    <property type="entry name" value="Ribokinase-like"/>
    <property type="match status" value="1"/>
</dbReference>
<dbReference type="AlphaFoldDB" id="A0A9W2Z878"/>
<evidence type="ECO:0000313" key="9">
    <source>
        <dbReference type="RefSeq" id="XP_055871224.1"/>
    </source>
</evidence>
<keyword evidence="1" id="KW-0479">Metal-binding</keyword>
<dbReference type="InterPro" id="IPR007342">
    <property type="entry name" value="PsuG"/>
</dbReference>
<protein>
    <submittedName>
        <fullName evidence="8 9">Uncharacterized protein LOC106077383 isoform X1</fullName>
    </submittedName>
</protein>
<dbReference type="Gene3D" id="3.40.1790.10">
    <property type="entry name" value="Indigoidine synthase domain"/>
    <property type="match status" value="1"/>
</dbReference>
<dbReference type="RefSeq" id="XP_055871224.1">
    <property type="nucleotide sequence ID" value="XM_056015249.1"/>
</dbReference>
<dbReference type="SUPFAM" id="SSF110581">
    <property type="entry name" value="Indigoidine synthase A-like"/>
    <property type="match status" value="1"/>
</dbReference>
<evidence type="ECO:0000313" key="11">
    <source>
        <dbReference type="RefSeq" id="XP_055871226.1"/>
    </source>
</evidence>
<dbReference type="RefSeq" id="XP_055871225.1">
    <property type="nucleotide sequence ID" value="XM_056015250.1"/>
</dbReference>
<evidence type="ECO:0000313" key="7">
    <source>
        <dbReference type="Proteomes" id="UP001165740"/>
    </source>
</evidence>
<keyword evidence="2" id="KW-0378">Hydrolase</keyword>
<dbReference type="CDD" id="cd01941">
    <property type="entry name" value="YeiC_kinase_like"/>
    <property type="match status" value="1"/>
</dbReference>
<organism evidence="7 11">
    <name type="scientific">Biomphalaria glabrata</name>
    <name type="common">Bloodfluke planorb</name>
    <name type="synonym">Freshwater snail</name>
    <dbReference type="NCBI Taxonomy" id="6526"/>
    <lineage>
        <taxon>Eukaryota</taxon>
        <taxon>Metazoa</taxon>
        <taxon>Spiralia</taxon>
        <taxon>Lophotrochozoa</taxon>
        <taxon>Mollusca</taxon>
        <taxon>Gastropoda</taxon>
        <taxon>Heterobranchia</taxon>
        <taxon>Euthyneura</taxon>
        <taxon>Panpulmonata</taxon>
        <taxon>Hygrophila</taxon>
        <taxon>Lymnaeoidea</taxon>
        <taxon>Planorbidae</taxon>
        <taxon>Biomphalaria</taxon>
    </lineage>
</organism>
<name>A0A9W2Z878_BIOGL</name>
<dbReference type="InterPro" id="IPR011611">
    <property type="entry name" value="PfkB_dom"/>
</dbReference>
<dbReference type="Pfam" id="PF04227">
    <property type="entry name" value="Indigoidine_A"/>
    <property type="match status" value="1"/>
</dbReference>
<sequence>MMMKHIAQFSKIVKLSLPTSYKCCAVQRLLHTVSSKDLKKQNGFLKISDEVMEALHTGRPLVALESTIITHGMPNPHNLSTALSVEKKIRESGTIPATVAVLQGKLCVGLNETQIIWLAEKNSDLIKISRRDLPFILSQGYSGGTTVSATMIAAHMAGISIFATGGIGGVHRGAEESFDVSADLTELGRTPVAVVSSGVKSILDIPKTLEYLETQGVCVMTFGSERHFPAFFTRDSGQLSPYNVNSPIKAAQVIDSHIKLGLESGLLIAVPIPEEFTSAGDVIQAAITEALDLAKKQNICGKEVTPFLLSTVNHLTKGQSLEANIALIENNASVAGRIAFCLHQLRQNNQSDPVTASRPLFTTIAKLSSLNQASKPRLMKKDDDSCRLTGRPVVIGSTVVDFSVQVTDPKFQLNGGTYTGQVSQSFGGVGRNLADCLCRLNHSPVFVSAVGTDSHAASLSALCQHMDLSAVQKIENMTTATCCVLLYQGKFLFGVGDMNVNSKLMIDQIKNLDSLIASAPLVVLDGNFTTSFITSIVDKCARLSVPVWFEPTDLYKCKAPFQSDAWKKLTFVSPNLVELVSMYQAMRQRLGQDDIQVSVTEDSDLQEILDVSVSMCQDLVKHIPVVLLTLGRHGVLLCHRLGQSECFLPITSQISSSDEFKAVYYPSFSLDMDPSEIVSVSGAGDCLAATICAGMLSGQTIDECIRHGLLAAYLSLQSLTAVPETVSLVAIKALEQRWPEWNPIYLTVDNS</sequence>
<keyword evidence="5" id="KW-0326">Glycosidase</keyword>
<evidence type="ECO:0000256" key="1">
    <source>
        <dbReference type="ARBA" id="ARBA00022723"/>
    </source>
</evidence>
<evidence type="ECO:0000256" key="5">
    <source>
        <dbReference type="ARBA" id="ARBA00023295"/>
    </source>
</evidence>
<keyword evidence="4" id="KW-0456">Lyase</keyword>
<dbReference type="GO" id="GO:0005737">
    <property type="term" value="C:cytoplasm"/>
    <property type="evidence" value="ECO:0007669"/>
    <property type="project" value="TreeGrafter"/>
</dbReference>
<dbReference type="OMA" id="FNCIIAT"/>
<dbReference type="OrthoDB" id="198885at2759"/>
<dbReference type="InterPro" id="IPR029056">
    <property type="entry name" value="Ribokinase-like"/>
</dbReference>
<evidence type="ECO:0000256" key="4">
    <source>
        <dbReference type="ARBA" id="ARBA00023239"/>
    </source>
</evidence>
<gene>
    <name evidence="8 9 10 11" type="primary">LOC106077383</name>
</gene>
<dbReference type="InterPro" id="IPR022830">
    <property type="entry name" value="Indigdn_synthA-like"/>
</dbReference>
<dbReference type="PANTHER" id="PTHR42909">
    <property type="entry name" value="ZGC:136858"/>
    <property type="match status" value="1"/>
</dbReference>
<keyword evidence="3" id="KW-0464">Manganese</keyword>
<evidence type="ECO:0000256" key="2">
    <source>
        <dbReference type="ARBA" id="ARBA00022801"/>
    </source>
</evidence>
<dbReference type="Proteomes" id="UP001165740">
    <property type="component" value="Chromosome 17"/>
</dbReference>
<proteinExistence type="inferred from homology"/>
<feature type="domain" description="Carbohydrate kinase PfkB" evidence="6">
    <location>
        <begin position="393"/>
        <end position="719"/>
    </location>
</feature>
<dbReference type="Gene3D" id="3.40.1190.20">
    <property type="match status" value="1"/>
</dbReference>
<dbReference type="RefSeq" id="XP_055871226.1">
    <property type="nucleotide sequence ID" value="XM_056015251.1"/>
</dbReference>
<dbReference type="Pfam" id="PF00294">
    <property type="entry name" value="PfkB"/>
    <property type="match status" value="1"/>
</dbReference>
<keyword evidence="7" id="KW-1185">Reference proteome</keyword>